<dbReference type="PANTHER" id="PTHR10353:SF28">
    <property type="entry name" value="BETA-GLUCOSIDASE 44"/>
    <property type="match status" value="1"/>
</dbReference>
<dbReference type="PANTHER" id="PTHR10353">
    <property type="entry name" value="GLYCOSYL HYDROLASE"/>
    <property type="match status" value="1"/>
</dbReference>
<feature type="signal peptide" evidence="3">
    <location>
        <begin position="1"/>
        <end position="23"/>
    </location>
</feature>
<keyword evidence="5" id="KW-1185">Reference proteome</keyword>
<reference evidence="4 5" key="1">
    <citation type="submission" date="2023-10" db="EMBL/GenBank/DDBJ databases">
        <title>Chromosome-scale genome assembly provides insights into flower coloration mechanisms of Canna indica.</title>
        <authorList>
            <person name="Li C."/>
        </authorList>
    </citation>
    <scope>NUCLEOTIDE SEQUENCE [LARGE SCALE GENOMIC DNA]</scope>
    <source>
        <tissue evidence="4">Flower</tissue>
    </source>
</reference>
<name>A0AAQ3Q6P1_9LILI</name>
<dbReference type="EMBL" id="CP136891">
    <property type="protein sequence ID" value="WOK97869.1"/>
    <property type="molecule type" value="Genomic_DNA"/>
</dbReference>
<evidence type="ECO:0000313" key="5">
    <source>
        <dbReference type="Proteomes" id="UP001327560"/>
    </source>
</evidence>
<dbReference type="Pfam" id="PF00232">
    <property type="entry name" value="Glyco_hydro_1"/>
    <property type="match status" value="1"/>
</dbReference>
<keyword evidence="3" id="KW-0732">Signal</keyword>
<dbReference type="Gene3D" id="3.20.20.80">
    <property type="entry name" value="Glycosidases"/>
    <property type="match status" value="1"/>
</dbReference>
<dbReference type="GO" id="GO:0008422">
    <property type="term" value="F:beta-glucosidase activity"/>
    <property type="evidence" value="ECO:0007669"/>
    <property type="project" value="UniProtKB-ARBA"/>
</dbReference>
<evidence type="ECO:0000256" key="2">
    <source>
        <dbReference type="RuleBase" id="RU003690"/>
    </source>
</evidence>
<accession>A0AAQ3Q6P1</accession>
<feature type="chain" id="PRO_5042860739" description="Beta-glucosidase" evidence="3">
    <location>
        <begin position="24"/>
        <end position="283"/>
    </location>
</feature>
<organism evidence="4 5">
    <name type="scientific">Canna indica</name>
    <name type="common">Indian-shot</name>
    <dbReference type="NCBI Taxonomy" id="4628"/>
    <lineage>
        <taxon>Eukaryota</taxon>
        <taxon>Viridiplantae</taxon>
        <taxon>Streptophyta</taxon>
        <taxon>Embryophyta</taxon>
        <taxon>Tracheophyta</taxon>
        <taxon>Spermatophyta</taxon>
        <taxon>Magnoliopsida</taxon>
        <taxon>Liliopsida</taxon>
        <taxon>Zingiberales</taxon>
        <taxon>Cannaceae</taxon>
        <taxon>Canna</taxon>
    </lineage>
</organism>
<dbReference type="SUPFAM" id="SSF51445">
    <property type="entry name" value="(Trans)glycosidases"/>
    <property type="match status" value="1"/>
</dbReference>
<dbReference type="GO" id="GO:0005975">
    <property type="term" value="P:carbohydrate metabolic process"/>
    <property type="evidence" value="ECO:0007669"/>
    <property type="project" value="InterPro"/>
</dbReference>
<evidence type="ECO:0000313" key="4">
    <source>
        <dbReference type="EMBL" id="WOK97869.1"/>
    </source>
</evidence>
<gene>
    <name evidence="4" type="ORF">Cni_G06577</name>
</gene>
<evidence type="ECO:0000256" key="1">
    <source>
        <dbReference type="ARBA" id="ARBA00010838"/>
    </source>
</evidence>
<dbReference type="InterPro" id="IPR017853">
    <property type="entry name" value="GH"/>
</dbReference>
<evidence type="ECO:0000256" key="3">
    <source>
        <dbReference type="SAM" id="SignalP"/>
    </source>
</evidence>
<sequence length="283" mass="31879">MGHLQSLFFFLFFLLLSPLLTLAYSDEEEEFSYTSNACKLSRGSFPKGFLFGTAASAYQVEGMTLKGGRGPSIWDEFVRIPGYFDMINIIYVGMIPNNATGDVSVDEYHFYKEDIDIMKEYNFDAYRFSISWSRIFPNGTGEVNWRGVDYYNRLIDYLLMQGITPYVNLYHYDLPLTLEDEYLAIVIAKETAQRQHHDRLATTYCDCLVSSQNHQSVIVFTPITPKSQSRALSISLSLSLALSLSRVQIAADVGNPRLFPITGSSLSLSLAKALAASYGFGRD</sequence>
<proteinExistence type="inferred from homology"/>
<evidence type="ECO:0008006" key="6">
    <source>
        <dbReference type="Google" id="ProtNLM"/>
    </source>
</evidence>
<dbReference type="InterPro" id="IPR001360">
    <property type="entry name" value="Glyco_hydro_1"/>
</dbReference>
<dbReference type="Proteomes" id="UP001327560">
    <property type="component" value="Chromosome 2"/>
</dbReference>
<dbReference type="AlphaFoldDB" id="A0AAQ3Q6P1"/>
<comment type="similarity">
    <text evidence="1 2">Belongs to the glycosyl hydrolase 1 family.</text>
</comment>
<protein>
    <recommendedName>
        <fullName evidence="6">Beta-glucosidase</fullName>
    </recommendedName>
</protein>